<comment type="caution">
    <text evidence="1">The sequence shown here is derived from an EMBL/GenBank/DDBJ whole genome shotgun (WGS) entry which is preliminary data.</text>
</comment>
<name>A0A501W0I2_9BACT</name>
<dbReference type="AlphaFoldDB" id="A0A501W0I2"/>
<accession>A0A501W0I2</accession>
<dbReference type="EMBL" id="VFRQ01000009">
    <property type="protein sequence ID" value="TPE42798.1"/>
    <property type="molecule type" value="Genomic_DNA"/>
</dbReference>
<dbReference type="RefSeq" id="WP_181163747.1">
    <property type="nucleotide sequence ID" value="NZ_VFRQ01000009.1"/>
</dbReference>
<gene>
    <name evidence="1" type="ORF">FJM65_15820</name>
</gene>
<organism evidence="1 2">
    <name type="scientific">Pontibacter mangrovi</name>
    <dbReference type="NCBI Taxonomy" id="2589816"/>
    <lineage>
        <taxon>Bacteria</taxon>
        <taxon>Pseudomonadati</taxon>
        <taxon>Bacteroidota</taxon>
        <taxon>Cytophagia</taxon>
        <taxon>Cytophagales</taxon>
        <taxon>Hymenobacteraceae</taxon>
        <taxon>Pontibacter</taxon>
    </lineage>
</organism>
<evidence type="ECO:0000313" key="1">
    <source>
        <dbReference type="EMBL" id="TPE42798.1"/>
    </source>
</evidence>
<dbReference type="Proteomes" id="UP000316727">
    <property type="component" value="Unassembled WGS sequence"/>
</dbReference>
<keyword evidence="2" id="KW-1185">Reference proteome</keyword>
<sequence>MANYPETLIRPFEFEGRNEYRREREMVPTDNLTTILLKSLYTENALTPQQREILQRYDDPTHELKMIASGSPADFNNAVTGSIAGLRQFYQHKKLTEITNAREEFANTYFSMPDGKK</sequence>
<evidence type="ECO:0000313" key="2">
    <source>
        <dbReference type="Proteomes" id="UP000316727"/>
    </source>
</evidence>
<reference evidence="1 2" key="1">
    <citation type="submission" date="2019-06" db="EMBL/GenBank/DDBJ databases">
        <title>A novel bacterium of genus Pontibacter, isolated from marine sediment.</title>
        <authorList>
            <person name="Huang H."/>
            <person name="Mo K."/>
            <person name="Hu Y."/>
        </authorList>
    </citation>
    <scope>NUCLEOTIDE SEQUENCE [LARGE SCALE GENOMIC DNA]</scope>
    <source>
        <strain evidence="1 2">HB172049</strain>
    </source>
</reference>
<protein>
    <submittedName>
        <fullName evidence="1">Uncharacterized protein</fullName>
    </submittedName>
</protein>
<proteinExistence type="predicted"/>